<proteinExistence type="inferred from homology"/>
<comment type="similarity">
    <text evidence="1">Belongs to the xylose isomerase family.</text>
</comment>
<dbReference type="EMBL" id="LR131271">
    <property type="protein sequence ID" value="VDR25562.1"/>
    <property type="molecule type" value="Genomic_DNA"/>
</dbReference>
<reference evidence="9 10" key="1">
    <citation type="submission" date="2018-12" db="EMBL/GenBank/DDBJ databases">
        <authorList>
            <consortium name="Pathogen Informatics"/>
        </authorList>
    </citation>
    <scope>NUCLEOTIDE SEQUENCE [LARGE SCALE GENOMIC DNA]</scope>
    <source>
        <strain evidence="9 10">NCTC13098</strain>
    </source>
</reference>
<evidence type="ECO:0000256" key="7">
    <source>
        <dbReference type="ARBA" id="ARBA00023277"/>
    </source>
</evidence>
<evidence type="ECO:0000256" key="2">
    <source>
        <dbReference type="ARBA" id="ARBA00011881"/>
    </source>
</evidence>
<dbReference type="SUPFAM" id="SSF51658">
    <property type="entry name" value="Xylose isomerase-like"/>
    <property type="match status" value="1"/>
</dbReference>
<dbReference type="Proteomes" id="UP000274346">
    <property type="component" value="Chromosome"/>
</dbReference>
<gene>
    <name evidence="9" type="primary">xylA_2</name>
    <name evidence="9" type="ORF">NCTC13098_01891</name>
</gene>
<evidence type="ECO:0000256" key="5">
    <source>
        <dbReference type="ARBA" id="ARBA00022723"/>
    </source>
</evidence>
<keyword evidence="4" id="KW-0859">Xylose metabolism</keyword>
<dbReference type="PANTHER" id="PTHR48408">
    <property type="match status" value="1"/>
</dbReference>
<evidence type="ECO:0000256" key="8">
    <source>
        <dbReference type="ARBA" id="ARBA00033659"/>
    </source>
</evidence>
<dbReference type="GO" id="GO:0042732">
    <property type="term" value="P:D-xylose metabolic process"/>
    <property type="evidence" value="ECO:0007669"/>
    <property type="project" value="UniProtKB-KW"/>
</dbReference>
<dbReference type="PANTHER" id="PTHR48408:SF1">
    <property type="entry name" value="XYLOSE ISOMERASE"/>
    <property type="match status" value="1"/>
</dbReference>
<comment type="subunit">
    <text evidence="2">Homotetramer.</text>
</comment>
<keyword evidence="7" id="KW-0119">Carbohydrate metabolism</keyword>
<accession>A0A3P8KUJ5</accession>
<sequence length="68" mass="7972">MQTYFVQLDRVHFEGPNTTNPLAFGHCNPDEIVPGKRMAEYLRFAARYWHNFCRNGADMPENGFLEHL</sequence>
<dbReference type="Gene3D" id="3.20.20.150">
    <property type="entry name" value="Divalent-metal-dependent TIM barrel enzymes"/>
    <property type="match status" value="1"/>
</dbReference>
<dbReference type="EC" id="5.3.1.5" evidence="3"/>
<name>A0A3P8KUJ5_RAOTE</name>
<keyword evidence="5" id="KW-0479">Metal-binding</keyword>
<evidence type="ECO:0000313" key="10">
    <source>
        <dbReference type="Proteomes" id="UP000274346"/>
    </source>
</evidence>
<evidence type="ECO:0000256" key="6">
    <source>
        <dbReference type="ARBA" id="ARBA00023235"/>
    </source>
</evidence>
<protein>
    <recommendedName>
        <fullName evidence="3">xylose isomerase</fullName>
        <ecNumber evidence="3">5.3.1.5</ecNumber>
    </recommendedName>
</protein>
<evidence type="ECO:0000256" key="1">
    <source>
        <dbReference type="ARBA" id="ARBA00005765"/>
    </source>
</evidence>
<dbReference type="GO" id="GO:0046872">
    <property type="term" value="F:metal ion binding"/>
    <property type="evidence" value="ECO:0007669"/>
    <property type="project" value="UniProtKB-KW"/>
</dbReference>
<dbReference type="GO" id="GO:0009045">
    <property type="term" value="F:xylose isomerase activity"/>
    <property type="evidence" value="ECO:0007669"/>
    <property type="project" value="UniProtKB-EC"/>
</dbReference>
<comment type="catalytic activity">
    <reaction evidence="8">
        <text>alpha-D-xylose = alpha-D-xylulofuranose</text>
        <dbReference type="Rhea" id="RHEA:22816"/>
        <dbReference type="ChEBI" id="CHEBI:28518"/>
        <dbReference type="ChEBI" id="CHEBI:188998"/>
        <dbReference type="EC" id="5.3.1.5"/>
    </reaction>
</comment>
<keyword evidence="6 9" id="KW-0413">Isomerase</keyword>
<dbReference type="KEGG" id="rtg:NCTC13098_01891"/>
<evidence type="ECO:0000256" key="3">
    <source>
        <dbReference type="ARBA" id="ARBA00011958"/>
    </source>
</evidence>
<organism evidence="9 10">
    <name type="scientific">Raoultella terrigena</name>
    <name type="common">Klebsiella terrigena</name>
    <dbReference type="NCBI Taxonomy" id="577"/>
    <lineage>
        <taxon>Bacteria</taxon>
        <taxon>Pseudomonadati</taxon>
        <taxon>Pseudomonadota</taxon>
        <taxon>Gammaproteobacteria</taxon>
        <taxon>Enterobacterales</taxon>
        <taxon>Enterobacteriaceae</taxon>
        <taxon>Klebsiella/Raoultella group</taxon>
        <taxon>Raoultella</taxon>
    </lineage>
</organism>
<evidence type="ECO:0000313" key="9">
    <source>
        <dbReference type="EMBL" id="VDR25562.1"/>
    </source>
</evidence>
<dbReference type="AlphaFoldDB" id="A0A3P8KUJ5"/>
<dbReference type="InterPro" id="IPR036237">
    <property type="entry name" value="Xyl_isomerase-like_sf"/>
</dbReference>
<evidence type="ECO:0000256" key="4">
    <source>
        <dbReference type="ARBA" id="ARBA00022629"/>
    </source>
</evidence>
<dbReference type="InterPro" id="IPR001998">
    <property type="entry name" value="Xylose_isomerase"/>
</dbReference>